<dbReference type="Gene3D" id="3.40.50.720">
    <property type="entry name" value="NAD(P)-binding Rossmann-like Domain"/>
    <property type="match status" value="1"/>
</dbReference>
<evidence type="ECO:0000313" key="5">
    <source>
        <dbReference type="Proteomes" id="UP001073227"/>
    </source>
</evidence>
<dbReference type="CDD" id="cd08946">
    <property type="entry name" value="SDR_e"/>
    <property type="match status" value="1"/>
</dbReference>
<dbReference type="EMBL" id="JAOVZR010000001">
    <property type="protein sequence ID" value="MCY0146839.1"/>
    <property type="molecule type" value="Genomic_DNA"/>
</dbReference>
<evidence type="ECO:0000256" key="1">
    <source>
        <dbReference type="ARBA" id="ARBA00022857"/>
    </source>
</evidence>
<gene>
    <name evidence="4" type="ORF">OEG84_03690</name>
</gene>
<sequence length="331" mass="34999">MAEQNAGPVPDLQSARVVVTGAGGAIGSRLVRRLAGLGAAVTAVDLHMPDPGHRLDGVTCVAADIMDVDTLRPHLDGADIVYHLAYLMGEEANSDPVAAARINTLGGTQLFQTCLEAKVGRMLMASSVSVFGTRRDYQPNNRPLDDHAAQFGAKGIPVYAAGKIYLEKVADHYLSRHGMLIGGLRPGAVIGCSRSTGRAKTVANIVAAAASGETVQLDNGRAAFQAIHVDDVVSAFVALATVAPATLKQMPFFNLAGDYATVRSYCDEVARVLPEARFEITDGESDELFGSSPFVADDGIYRLVGFERRYRSLNQAIESEAGDLARARAVA</sequence>
<dbReference type="SUPFAM" id="SSF51735">
    <property type="entry name" value="NAD(P)-binding Rossmann-fold domains"/>
    <property type="match status" value="1"/>
</dbReference>
<keyword evidence="2" id="KW-0119">Carbohydrate metabolism</keyword>
<dbReference type="InterPro" id="IPR001509">
    <property type="entry name" value="Epimerase_deHydtase"/>
</dbReference>
<evidence type="ECO:0000256" key="2">
    <source>
        <dbReference type="ARBA" id="ARBA00023277"/>
    </source>
</evidence>
<dbReference type="Pfam" id="PF01370">
    <property type="entry name" value="Epimerase"/>
    <property type="match status" value="1"/>
</dbReference>
<keyword evidence="1" id="KW-0521">NADP</keyword>
<dbReference type="RefSeq" id="WP_267656074.1">
    <property type="nucleotide sequence ID" value="NZ_JAOVZR010000001.1"/>
</dbReference>
<dbReference type="PANTHER" id="PTHR43103">
    <property type="entry name" value="NUCLEOSIDE-DIPHOSPHATE-SUGAR EPIMERASE"/>
    <property type="match status" value="1"/>
</dbReference>
<comment type="caution">
    <text evidence="4">The sequence shown here is derived from an EMBL/GenBank/DDBJ whole genome shotgun (WGS) entry which is preliminary data.</text>
</comment>
<organism evidence="4 5">
    <name type="scientific">Hoeflea algicola</name>
    <dbReference type="NCBI Taxonomy" id="2983763"/>
    <lineage>
        <taxon>Bacteria</taxon>
        <taxon>Pseudomonadati</taxon>
        <taxon>Pseudomonadota</taxon>
        <taxon>Alphaproteobacteria</taxon>
        <taxon>Hyphomicrobiales</taxon>
        <taxon>Rhizobiaceae</taxon>
        <taxon>Hoeflea</taxon>
    </lineage>
</organism>
<reference evidence="4" key="1">
    <citation type="submission" date="2022-10" db="EMBL/GenBank/DDBJ databases">
        <title>Hoeflea sp. G2-23, isolated from marine algae.</title>
        <authorList>
            <person name="Kristyanto S."/>
            <person name="Kim J.M."/>
            <person name="Jeon C.O."/>
        </authorList>
    </citation>
    <scope>NUCLEOTIDE SEQUENCE</scope>
    <source>
        <strain evidence="4">G2-23</strain>
    </source>
</reference>
<evidence type="ECO:0000313" key="4">
    <source>
        <dbReference type="EMBL" id="MCY0146839.1"/>
    </source>
</evidence>
<accession>A0ABT3Z642</accession>
<keyword evidence="5" id="KW-1185">Reference proteome</keyword>
<dbReference type="InterPro" id="IPR036291">
    <property type="entry name" value="NAD(P)-bd_dom_sf"/>
</dbReference>
<name>A0ABT3Z642_9HYPH</name>
<proteinExistence type="predicted"/>
<protein>
    <submittedName>
        <fullName evidence="4">NAD(P)-dependent oxidoreductase</fullName>
    </submittedName>
</protein>
<evidence type="ECO:0000259" key="3">
    <source>
        <dbReference type="Pfam" id="PF01370"/>
    </source>
</evidence>
<dbReference type="Proteomes" id="UP001073227">
    <property type="component" value="Unassembled WGS sequence"/>
</dbReference>
<dbReference type="PANTHER" id="PTHR43103:SF3">
    <property type="entry name" value="ADP-L-GLYCERO-D-MANNO-HEPTOSE-6-EPIMERASE"/>
    <property type="match status" value="1"/>
</dbReference>
<feature type="domain" description="NAD-dependent epimerase/dehydratase" evidence="3">
    <location>
        <begin position="17"/>
        <end position="241"/>
    </location>
</feature>